<sequence>MGLMNSLEQPTQQQSSGRKVNNTFGLVLRVATAEKVAVGEAESLKITGHVVSAGSPLPAETLVEIDFRTAGDKAITNFLKGNGKKSLNTLDESAGSFITLENCYTTDQVNDAGLPVISSRWLNTLSTAGDPDHANRSFLEDVYASAPRLSFKNPTKKAGEPDTITLPVNAKNVRFRVEEDGARGVREFSREWAVGKLNELPANARIGVTIDQIEPKAAVRVDDQDSFHKAIRDALGTGTKSLAVVRISDGESIRARSVYVSFKRNIAGEYVPDVDKAIAELQDKNIIRNIPNEKLFGAIEQGLVVEVIPGYRLTYAGDPSKDNNAAFKLVNDVKRDAAARYEMMFGDDPMKFTKVILPGIARNDSSDGFSPINVITDTVGNHDITELASPHIAPPRAPALKEAEDHADAPVSSAEPGSDEEEPSAPRP</sequence>
<feature type="compositionally biased region" description="Acidic residues" evidence="1">
    <location>
        <begin position="417"/>
        <end position="428"/>
    </location>
</feature>
<name>A0AB73H2F9_9XANT</name>
<feature type="region of interest" description="Disordered" evidence="1">
    <location>
        <begin position="389"/>
        <end position="428"/>
    </location>
</feature>
<feature type="compositionally biased region" description="Basic and acidic residues" evidence="1">
    <location>
        <begin position="399"/>
        <end position="408"/>
    </location>
</feature>
<gene>
    <name evidence="2" type="ORF">FHR65_004188</name>
</gene>
<comment type="caution">
    <text evidence="2">The sequence shown here is derived from an EMBL/GenBank/DDBJ whole genome shotgun (WGS) entry which is preliminary data.</text>
</comment>
<dbReference type="Proteomes" id="UP000528595">
    <property type="component" value="Unassembled WGS sequence"/>
</dbReference>
<evidence type="ECO:0000256" key="1">
    <source>
        <dbReference type="SAM" id="MobiDB-lite"/>
    </source>
</evidence>
<dbReference type="AlphaFoldDB" id="A0AB73H2F9"/>
<protein>
    <submittedName>
        <fullName evidence="2">Uncharacterized protein</fullName>
    </submittedName>
</protein>
<organism evidence="2">
    <name type="scientific">Xanthomonas arboricola</name>
    <dbReference type="NCBI Taxonomy" id="56448"/>
    <lineage>
        <taxon>Bacteria</taxon>
        <taxon>Pseudomonadati</taxon>
        <taxon>Pseudomonadota</taxon>
        <taxon>Gammaproteobacteria</taxon>
        <taxon>Lysobacterales</taxon>
        <taxon>Lysobacteraceae</taxon>
        <taxon>Xanthomonas</taxon>
    </lineage>
</organism>
<dbReference type="EMBL" id="JACIIQ010000028">
    <property type="protein sequence ID" value="MBB5672584.1"/>
    <property type="molecule type" value="Genomic_DNA"/>
</dbReference>
<accession>A0AB73H2F9</accession>
<dbReference type="RefSeq" id="WP_184578914.1">
    <property type="nucleotide sequence ID" value="NZ_JACIIQ010000028.1"/>
</dbReference>
<reference evidence="2" key="1">
    <citation type="submission" date="2020-08" db="EMBL/GenBank/DDBJ databases">
        <title>Studying the diversity of plant-associated saprophytic bacteria and their role in host health and plant-pathogen interactions.</title>
        <authorList>
            <person name="Potnis N."/>
        </authorList>
    </citation>
    <scope>NUCLEOTIDE SEQUENCE</scope>
    <source>
        <strain evidence="2">F21</strain>
    </source>
</reference>
<proteinExistence type="predicted"/>
<evidence type="ECO:0000313" key="2">
    <source>
        <dbReference type="EMBL" id="MBB5672584.1"/>
    </source>
</evidence>